<dbReference type="Gene3D" id="2.180.10.10">
    <property type="entry name" value="RHS repeat-associated core"/>
    <property type="match status" value="2"/>
</dbReference>
<accession>A0A2C6CYI8</accession>
<sequence>MKAIFKGAGKNASELVKVCKKFIQIAEEHNPGMKVRDHIRTLRQKIDTNKHANVNSKVPEVTNNKNSSLPNELDNKHKIELKDDTPDASITGKDANGNPTQSAPETPVDGDPISLCSGEELLSISEGKLLGLLPMEWSRFYRTSASEINKGLGYGWSHSLSHYLTFANDKIFWSDHENKTTEFPALTADTLVVTNKLAKAAISFGDRYESYIVTFSNGQGKYHFEREGSYARLVAISDKYHNTVTVHYTSEGYLSHIKNDTCRIYFSYNSLNLIEQVALQRYESDNQHNEFTWVSKSVLARYEYNSLLQLACASNGNNEKERYEYDDQNVIISRELSGGAIFHWQWEGEGKSARCIRQYSNFDNFDTQYEWNDETKTVKLTRSDGSQQVYQHDSNARLIYEKAADGAETFKEYDDKGQLVKITDPLGKVSQYFYDDSGNVSASVNPDRQVTNYVHFLGAVKRVSVGEGKSTRIWLNTINQHGEIVAAKDPSGCVTRYSFYDNGKIESVTYPDGVQTQYLWDSVGRLVEEKSSTGALSYYRYDDYGVNPVQVEDESGNVTLYQWDSLGRLLKCTYPDGRSREYQYNPYGKVTQLTDEAGRITAYEYAAPLHLLTHKTLPDGSVLKYRYNNIHLQVSEIENQKGEVYQLRYTATGLISEEIGFDNIKTTYAYDLSGHLIEKCEFGDRHDEEPFITQYVRDPMGRLLSKILPDGTEEQYSYDDFGQLTKIKSDQQLLVWEYDIAGRLTAEHQNWATIRHRYHEESGKLSGTRLPDGQWLEYHHRDGQLRGMTLDSQPLAAFDYNNSGRERERRQGNGLINRYQYDDMGRLSQHYLREGMGFDDNPQILWKQDYRYQADNELSQVIGNNARRYSYDDIGQLISSSNPDANQEDRHADRVETFSYDAAGNRISAENSAAGNRLAFFGDRHFEYDRFGNLIAERRGTAHKLLTTYEYDCRHRLIKHVSPNGRVSTYTYDAFNRRTSKTVEGKKTEFIWQGSKLIAECSDKDTVWRSYVYEPGSHRPLVLVEGNAKKNQKTRTFWYQNDYLGTPHSLTDSLGGLVYSCTYNAYGQVQTETQHQQEERGLRVETNLRFQGQYADEETGLFYNLNRYYDPALGRYLTADPIGLDGGLNPYVYVNGNPVSWIDPLGLSPINTTPSMTPEPTVSSPNGSVSVPEPEFKPDFIVSPNGTVMPTSKDVNLVDAQQEGGSWFQIHNTHNDMKVNSVPHTHFPTIHLKSIVREIKKTDGADLDKADKLLRDGTMRERIGRKDRGGPIK</sequence>
<evidence type="ECO:0000259" key="3">
    <source>
        <dbReference type="Pfam" id="PF20148"/>
    </source>
</evidence>
<dbReference type="InterPro" id="IPR031325">
    <property type="entry name" value="RHS_repeat"/>
</dbReference>
<feature type="domain" description="Teneurin-like YD-shell" evidence="4">
    <location>
        <begin position="479"/>
        <end position="630"/>
    </location>
</feature>
<dbReference type="InterPro" id="IPR045351">
    <property type="entry name" value="DUF6531"/>
</dbReference>
<dbReference type="InterPro" id="IPR022385">
    <property type="entry name" value="Rhs_assc_core"/>
</dbReference>
<dbReference type="InterPro" id="IPR006530">
    <property type="entry name" value="YD"/>
</dbReference>
<feature type="compositionally biased region" description="Basic and acidic residues" evidence="2">
    <location>
        <begin position="73"/>
        <end position="85"/>
    </location>
</feature>
<evidence type="ECO:0000256" key="2">
    <source>
        <dbReference type="SAM" id="MobiDB-lite"/>
    </source>
</evidence>
<dbReference type="PANTHER" id="PTHR32305:SF15">
    <property type="entry name" value="PROTEIN RHSA-RELATED"/>
    <property type="match status" value="1"/>
</dbReference>
<dbReference type="InterPro" id="IPR056823">
    <property type="entry name" value="TEN-like_YD-shell"/>
</dbReference>
<dbReference type="EMBL" id="PDDX01000001">
    <property type="protein sequence ID" value="PHI31749.1"/>
    <property type="molecule type" value="Genomic_DNA"/>
</dbReference>
<reference evidence="6" key="1">
    <citation type="submission" date="2017-09" db="EMBL/GenBank/DDBJ databases">
        <title>FDA dAtabase for Regulatory Grade micrObial Sequences (FDA-ARGOS): Supporting development and validation of Infectious Disease Dx tests.</title>
        <authorList>
            <person name="Minogue T."/>
            <person name="Wolcott M."/>
            <person name="Wasieloski L."/>
            <person name="Aguilar W."/>
            <person name="Moore D."/>
            <person name="Tallon L."/>
            <person name="Sadzewicz L."/>
            <person name="Ott S."/>
            <person name="Zhao X."/>
            <person name="Nagaraj S."/>
            <person name="Vavikolanu K."/>
            <person name="Aluvathingal J."/>
            <person name="Nadendla S."/>
            <person name="Sichtig H."/>
        </authorList>
    </citation>
    <scope>NUCLEOTIDE SEQUENCE [LARGE SCALE GENOMIC DNA]</scope>
    <source>
        <strain evidence="6">FDAARGOS_387</strain>
    </source>
</reference>
<dbReference type="InterPro" id="IPR050708">
    <property type="entry name" value="T6SS_VgrG/RHS"/>
</dbReference>
<keyword evidence="6" id="KW-1185">Reference proteome</keyword>
<feature type="domain" description="Teneurin-like YD-shell" evidence="4">
    <location>
        <begin position="868"/>
        <end position="1120"/>
    </location>
</feature>
<evidence type="ECO:0000313" key="6">
    <source>
        <dbReference type="Proteomes" id="UP000224974"/>
    </source>
</evidence>
<dbReference type="AlphaFoldDB" id="A0A2C6CYI8"/>
<dbReference type="Pfam" id="PF20148">
    <property type="entry name" value="DUF6531"/>
    <property type="match status" value="1"/>
</dbReference>
<dbReference type="Proteomes" id="UP000224974">
    <property type="component" value="Unassembled WGS sequence"/>
</dbReference>
<dbReference type="OrthoDB" id="7030285at2"/>
<feature type="region of interest" description="Disordered" evidence="2">
    <location>
        <begin position="47"/>
        <end position="112"/>
    </location>
</feature>
<dbReference type="Pfam" id="PF05593">
    <property type="entry name" value="RHS_repeat"/>
    <property type="match status" value="1"/>
</dbReference>
<evidence type="ECO:0000313" key="5">
    <source>
        <dbReference type="EMBL" id="PHI31749.1"/>
    </source>
</evidence>
<feature type="compositionally biased region" description="Polar residues" evidence="2">
    <location>
        <begin position="51"/>
        <end position="70"/>
    </location>
</feature>
<protein>
    <submittedName>
        <fullName evidence="5">RHS repeat protein</fullName>
    </submittedName>
</protein>
<name>A0A2C6CYI8_9GAMM</name>
<proteinExistence type="predicted"/>
<dbReference type="STRING" id="1111728.GCA_000427805_02846"/>
<dbReference type="NCBIfam" id="TIGR03696">
    <property type="entry name" value="Rhs_assc_core"/>
    <property type="match status" value="1"/>
</dbReference>
<dbReference type="Pfam" id="PF25023">
    <property type="entry name" value="TEN_YD-shell"/>
    <property type="match status" value="3"/>
</dbReference>
<comment type="caution">
    <text evidence="5">The sequence shown here is derived from an EMBL/GenBank/DDBJ whole genome shotgun (WGS) entry which is preliminary data.</text>
</comment>
<dbReference type="RefSeq" id="WP_051323359.1">
    <property type="nucleotide sequence ID" value="NZ_PDDX01000001.1"/>
</dbReference>
<keyword evidence="1" id="KW-0677">Repeat</keyword>
<dbReference type="NCBIfam" id="TIGR01643">
    <property type="entry name" value="YD_repeat_2x"/>
    <property type="match status" value="4"/>
</dbReference>
<feature type="domain" description="Teneurin-like YD-shell" evidence="4">
    <location>
        <begin position="715"/>
        <end position="831"/>
    </location>
</feature>
<dbReference type="PANTHER" id="PTHR32305">
    <property type="match status" value="1"/>
</dbReference>
<evidence type="ECO:0000259" key="4">
    <source>
        <dbReference type="Pfam" id="PF25023"/>
    </source>
</evidence>
<feature type="domain" description="DUF6531" evidence="3">
    <location>
        <begin position="110"/>
        <end position="183"/>
    </location>
</feature>
<organism evidence="5 6">
    <name type="scientific">Budvicia aquatica</name>
    <dbReference type="NCBI Taxonomy" id="82979"/>
    <lineage>
        <taxon>Bacteria</taxon>
        <taxon>Pseudomonadati</taxon>
        <taxon>Pseudomonadota</taxon>
        <taxon>Gammaproteobacteria</taxon>
        <taxon>Enterobacterales</taxon>
        <taxon>Budviciaceae</taxon>
        <taxon>Budvicia</taxon>
    </lineage>
</organism>
<gene>
    <name evidence="5" type="ORF">CRN84_21660</name>
</gene>
<evidence type="ECO:0000256" key="1">
    <source>
        <dbReference type="ARBA" id="ARBA00022737"/>
    </source>
</evidence>